<evidence type="ECO:0000256" key="1">
    <source>
        <dbReference type="ARBA" id="ARBA00004141"/>
    </source>
</evidence>
<keyword evidence="10" id="KW-1185">Reference proteome</keyword>
<comment type="subcellular location">
    <subcellularLocation>
        <location evidence="1">Membrane</location>
        <topology evidence="1">Multi-pass membrane protein</topology>
    </subcellularLocation>
</comment>
<feature type="region of interest" description="Disordered" evidence="6">
    <location>
        <begin position="1"/>
        <end position="107"/>
    </location>
</feature>
<feature type="compositionally biased region" description="Polar residues" evidence="6">
    <location>
        <begin position="17"/>
        <end position="28"/>
    </location>
</feature>
<dbReference type="Bgee" id="ENSMNEG00000038140">
    <property type="expression patterns" value="Expressed in bone marrow and 7 other cell types or tissues"/>
</dbReference>
<evidence type="ECO:0000256" key="6">
    <source>
        <dbReference type="SAM" id="MobiDB-lite"/>
    </source>
</evidence>
<name>A0A2K6D0A7_MACNE</name>
<dbReference type="AlphaFoldDB" id="A0A2K6D0A7"/>
<proteinExistence type="predicted"/>
<dbReference type="InterPro" id="IPR050578">
    <property type="entry name" value="MARVEL-CKLF_proteins"/>
</dbReference>
<reference evidence="9" key="2">
    <citation type="submission" date="2025-09" db="UniProtKB">
        <authorList>
            <consortium name="Ensembl"/>
        </authorList>
    </citation>
    <scope>IDENTIFICATION</scope>
</reference>
<dbReference type="OMA" id="EACIVIF"/>
<dbReference type="STRING" id="9545.ENSMNEP00000029356"/>
<feature type="transmembrane region" description="Helical" evidence="7">
    <location>
        <begin position="203"/>
        <end position="225"/>
    </location>
</feature>
<dbReference type="Proteomes" id="UP000233120">
    <property type="component" value="Unassembled WGS sequence"/>
</dbReference>
<keyword evidence="2 5" id="KW-0812">Transmembrane</keyword>
<evidence type="ECO:0000313" key="10">
    <source>
        <dbReference type="Proteomes" id="UP000233120"/>
    </source>
</evidence>
<feature type="compositionally biased region" description="Pro residues" evidence="6">
    <location>
        <begin position="84"/>
        <end position="103"/>
    </location>
</feature>
<keyword evidence="4 5" id="KW-0472">Membrane</keyword>
<dbReference type="PROSITE" id="PS51225">
    <property type="entry name" value="MARVEL"/>
    <property type="match status" value="1"/>
</dbReference>
<feature type="transmembrane region" description="Helical" evidence="7">
    <location>
        <begin position="170"/>
        <end position="191"/>
    </location>
</feature>
<dbReference type="PANTHER" id="PTHR22776:SF43">
    <property type="entry name" value="CKLF-LIKE MARVEL TRANSMEMBRANE DOMAIN-CONTAINING PROTEIN 1"/>
    <property type="match status" value="1"/>
</dbReference>
<evidence type="ECO:0000256" key="3">
    <source>
        <dbReference type="ARBA" id="ARBA00022989"/>
    </source>
</evidence>
<dbReference type="PANTHER" id="PTHR22776">
    <property type="entry name" value="MARVEL-CONTAINING POTENTIAL LIPID RAFT-ASSOCIATED PROTEIN"/>
    <property type="match status" value="1"/>
</dbReference>
<evidence type="ECO:0000256" key="4">
    <source>
        <dbReference type="ARBA" id="ARBA00023136"/>
    </source>
</evidence>
<keyword evidence="3 7" id="KW-1133">Transmembrane helix</keyword>
<feature type="transmembrane region" description="Helical" evidence="7">
    <location>
        <begin position="144"/>
        <end position="164"/>
    </location>
</feature>
<dbReference type="Ensembl" id="ENSMNET00000053754.1">
    <property type="protein sequence ID" value="ENSMNEP00000029356.1"/>
    <property type="gene ID" value="ENSMNEG00000038140.1"/>
</dbReference>
<organism evidence="9 10">
    <name type="scientific">Macaca nemestrina</name>
    <name type="common">Pig-tailed macaque</name>
    <dbReference type="NCBI Taxonomy" id="9545"/>
    <lineage>
        <taxon>Eukaryota</taxon>
        <taxon>Metazoa</taxon>
        <taxon>Chordata</taxon>
        <taxon>Craniata</taxon>
        <taxon>Vertebrata</taxon>
        <taxon>Euteleostomi</taxon>
        <taxon>Mammalia</taxon>
        <taxon>Eutheria</taxon>
        <taxon>Euarchontoglires</taxon>
        <taxon>Primates</taxon>
        <taxon>Haplorrhini</taxon>
        <taxon>Catarrhini</taxon>
        <taxon>Cercopithecidae</taxon>
        <taxon>Cercopithecinae</taxon>
        <taxon>Macaca</taxon>
    </lineage>
</organism>
<feature type="transmembrane region" description="Helical" evidence="7">
    <location>
        <begin position="231"/>
        <end position="254"/>
    </location>
</feature>
<evidence type="ECO:0000256" key="7">
    <source>
        <dbReference type="SAM" id="Phobius"/>
    </source>
</evidence>
<evidence type="ECO:0000256" key="2">
    <source>
        <dbReference type="ARBA" id="ARBA00022692"/>
    </source>
</evidence>
<evidence type="ECO:0000259" key="8">
    <source>
        <dbReference type="PROSITE" id="PS51225"/>
    </source>
</evidence>
<sequence length="294" mass="31680">MDPGDAKPGSPEAPSGNLKQPKTATALPSSGSVVSSVPKAQRNASAKTPSGKHPAASVRTAKSAATARPQGSEGTAPSKKATTRPPPTPTLPPPTPTLPPPTPSAHTESKLLNETAIKERAEGRAKVPYEFRDSLKRFSFSPTGVLKILRMSLIIGALACFIIAQANESFITITILEIFIVLFFILIYMLTLHHLLTYLHWPLLDLTNSIITAVFLSVVAILAMQEKERRHLFYVGGSLCLTAVIVCCIDAFVVTKMMRTNLKRFLGIEFESNKLSPAKDAYPETGPDAPQRPA</sequence>
<dbReference type="GO" id="GO:0016020">
    <property type="term" value="C:membrane"/>
    <property type="evidence" value="ECO:0007669"/>
    <property type="project" value="UniProtKB-SubCell"/>
</dbReference>
<evidence type="ECO:0000313" key="9">
    <source>
        <dbReference type="Ensembl" id="ENSMNEP00000029356.1"/>
    </source>
</evidence>
<gene>
    <name evidence="9" type="primary">CMTM1</name>
</gene>
<dbReference type="GeneTree" id="ENSGT00940000163203"/>
<reference evidence="9" key="1">
    <citation type="submission" date="2025-08" db="UniProtKB">
        <authorList>
            <consortium name="Ensembl"/>
        </authorList>
    </citation>
    <scope>IDENTIFICATION</scope>
</reference>
<protein>
    <submittedName>
        <fullName evidence="9">CKLF like MARVEL transmembrane domain containing 1</fullName>
    </submittedName>
</protein>
<accession>A0A2K6D0A7</accession>
<evidence type="ECO:0000256" key="5">
    <source>
        <dbReference type="PROSITE-ProRule" id="PRU00581"/>
    </source>
</evidence>
<dbReference type="InterPro" id="IPR008253">
    <property type="entry name" value="Marvel"/>
</dbReference>
<feature type="domain" description="MARVEL" evidence="8">
    <location>
        <begin position="138"/>
        <end position="259"/>
    </location>
</feature>